<feature type="domain" description="tRNA(Ile)-lysidine/2-thiocytidine synthase N-terminal" evidence="14">
    <location>
        <begin position="38"/>
        <end position="201"/>
    </location>
</feature>
<evidence type="ECO:0000256" key="10">
    <source>
        <dbReference type="ARBA" id="ARBA00022884"/>
    </source>
</evidence>
<evidence type="ECO:0000313" key="16">
    <source>
        <dbReference type="Proteomes" id="UP000238071"/>
    </source>
</evidence>
<keyword evidence="4 13" id="KW-0808">Transferase</keyword>
<comment type="subcellular location">
    <subcellularLocation>
        <location evidence="13">Cytoplasm</location>
    </subcellularLocation>
</comment>
<evidence type="ECO:0000256" key="1">
    <source>
        <dbReference type="ARBA" id="ARBA00022485"/>
    </source>
</evidence>
<gene>
    <name evidence="13" type="primary">ttcA</name>
    <name evidence="15" type="ORF">B0F88_102385</name>
</gene>
<dbReference type="GO" id="GO:0051539">
    <property type="term" value="F:4 iron, 4 sulfur cluster binding"/>
    <property type="evidence" value="ECO:0007669"/>
    <property type="project" value="UniProtKB-UniRule"/>
</dbReference>
<reference evidence="15 16" key="1">
    <citation type="submission" date="2018-02" db="EMBL/GenBank/DDBJ databases">
        <title>Subsurface microbial communities from deep shales in Ohio and West Virginia, USA.</title>
        <authorList>
            <person name="Wrighton K."/>
        </authorList>
    </citation>
    <scope>NUCLEOTIDE SEQUENCE [LARGE SCALE GENOMIC DNA]</scope>
    <source>
        <strain evidence="15 16">OWC-G53F</strain>
    </source>
</reference>
<evidence type="ECO:0000256" key="4">
    <source>
        <dbReference type="ARBA" id="ARBA00022679"/>
    </source>
</evidence>
<keyword evidence="5 13" id="KW-0819">tRNA processing</keyword>
<dbReference type="CDD" id="cd24138">
    <property type="entry name" value="TtcA-like"/>
    <property type="match status" value="1"/>
</dbReference>
<feature type="binding site" evidence="13">
    <location>
        <position position="122"/>
    </location>
    <ligand>
        <name>[4Fe-4S] cluster</name>
        <dbReference type="ChEBI" id="CHEBI:49883"/>
    </ligand>
</feature>
<dbReference type="EC" id="2.8.1.-" evidence="13"/>
<evidence type="ECO:0000256" key="5">
    <source>
        <dbReference type="ARBA" id="ARBA00022694"/>
    </source>
</evidence>
<dbReference type="InterPro" id="IPR014729">
    <property type="entry name" value="Rossmann-like_a/b/a_fold"/>
</dbReference>
<protein>
    <recommendedName>
        <fullName evidence="13">tRNA-cytidine(32) 2-sulfurtransferase</fullName>
        <ecNumber evidence="13">2.8.1.-</ecNumber>
    </recommendedName>
    <alternativeName>
        <fullName evidence="13">Two-thiocytidine biosynthesis protein A</fullName>
    </alternativeName>
    <alternativeName>
        <fullName evidence="13">tRNA 2-thiocytidine biosynthesis protein TtcA</fullName>
    </alternativeName>
</protein>
<keyword evidence="16" id="KW-1185">Reference proteome</keyword>
<keyword evidence="10 13" id="KW-0694">RNA-binding</keyword>
<evidence type="ECO:0000313" key="15">
    <source>
        <dbReference type="EMBL" id="PPK73400.1"/>
    </source>
</evidence>
<keyword evidence="9 13" id="KW-0460">Magnesium</keyword>
<dbReference type="GO" id="GO:0016783">
    <property type="term" value="F:sulfurtransferase activity"/>
    <property type="evidence" value="ECO:0007669"/>
    <property type="project" value="UniProtKB-UniRule"/>
</dbReference>
<comment type="function">
    <text evidence="13">Catalyzes the ATP-dependent 2-thiolation of cytidine in position 32 of tRNA, to form 2-thiocytidine (s(2)C32). The sulfur atoms are provided by the cysteine/cysteine desulfurase (IscS) system.</text>
</comment>
<accession>A0A2S6H7K9</accession>
<dbReference type="SUPFAM" id="SSF52402">
    <property type="entry name" value="Adenine nucleotide alpha hydrolases-like"/>
    <property type="match status" value="1"/>
</dbReference>
<dbReference type="PANTHER" id="PTHR43686">
    <property type="entry name" value="SULFURTRANSFERASE-RELATED"/>
    <property type="match status" value="1"/>
</dbReference>
<comment type="caution">
    <text evidence="15">The sequence shown here is derived from an EMBL/GenBank/DDBJ whole genome shotgun (WGS) entry which is preliminary data.</text>
</comment>
<name>A0A2S6H7K9_9GAMM</name>
<dbReference type="PANTHER" id="PTHR43686:SF1">
    <property type="entry name" value="AMINOTRAN_5 DOMAIN-CONTAINING PROTEIN"/>
    <property type="match status" value="1"/>
</dbReference>
<dbReference type="Pfam" id="PF01171">
    <property type="entry name" value="ATP_bind_3"/>
    <property type="match status" value="1"/>
</dbReference>
<keyword evidence="8 13" id="KW-0067">ATP-binding</keyword>
<evidence type="ECO:0000256" key="3">
    <source>
        <dbReference type="ARBA" id="ARBA00022555"/>
    </source>
</evidence>
<evidence type="ECO:0000256" key="2">
    <source>
        <dbReference type="ARBA" id="ARBA00022490"/>
    </source>
</evidence>
<comment type="cofactor">
    <cofactor evidence="13">
        <name>Mg(2+)</name>
        <dbReference type="ChEBI" id="CHEBI:18420"/>
    </cofactor>
</comment>
<dbReference type="EMBL" id="PTIY01000002">
    <property type="protein sequence ID" value="PPK73400.1"/>
    <property type="molecule type" value="Genomic_DNA"/>
</dbReference>
<dbReference type="GO" id="GO:0005524">
    <property type="term" value="F:ATP binding"/>
    <property type="evidence" value="ECO:0007669"/>
    <property type="project" value="UniProtKB-UniRule"/>
</dbReference>
<comment type="subunit">
    <text evidence="13">Homodimer.</text>
</comment>
<dbReference type="GO" id="GO:0000287">
    <property type="term" value="F:magnesium ion binding"/>
    <property type="evidence" value="ECO:0007669"/>
    <property type="project" value="UniProtKB-UniRule"/>
</dbReference>
<evidence type="ECO:0000256" key="9">
    <source>
        <dbReference type="ARBA" id="ARBA00022842"/>
    </source>
</evidence>
<keyword evidence="3 13" id="KW-0820">tRNA-binding</keyword>
<dbReference type="PIRSF" id="PIRSF004976">
    <property type="entry name" value="ATPase_YdaO"/>
    <property type="match status" value="1"/>
</dbReference>
<dbReference type="Proteomes" id="UP000238071">
    <property type="component" value="Unassembled WGS sequence"/>
</dbReference>
<dbReference type="Gene3D" id="3.40.50.620">
    <property type="entry name" value="HUPs"/>
    <property type="match status" value="1"/>
</dbReference>
<feature type="binding site" evidence="13">
    <location>
        <position position="119"/>
    </location>
    <ligand>
        <name>[4Fe-4S] cluster</name>
        <dbReference type="ChEBI" id="CHEBI:49883"/>
    </ligand>
</feature>
<organism evidence="15 16">
    <name type="scientific">Methylobacter tundripaludum</name>
    <dbReference type="NCBI Taxonomy" id="173365"/>
    <lineage>
        <taxon>Bacteria</taxon>
        <taxon>Pseudomonadati</taxon>
        <taxon>Pseudomonadota</taxon>
        <taxon>Gammaproteobacteria</taxon>
        <taxon>Methylococcales</taxon>
        <taxon>Methylococcaceae</taxon>
        <taxon>Methylobacter</taxon>
    </lineage>
</organism>
<dbReference type="HAMAP" id="MF_01850">
    <property type="entry name" value="TtcA"/>
    <property type="match status" value="1"/>
</dbReference>
<evidence type="ECO:0000259" key="14">
    <source>
        <dbReference type="Pfam" id="PF01171"/>
    </source>
</evidence>
<dbReference type="InterPro" id="IPR035107">
    <property type="entry name" value="tRNA_thiolation_TtcA_Ctu1"/>
</dbReference>
<dbReference type="RefSeq" id="WP_258076555.1">
    <property type="nucleotide sequence ID" value="NZ_PTIY01000002.1"/>
</dbReference>
<keyword evidence="11 13" id="KW-0408">Iron</keyword>
<comment type="catalytic activity">
    <reaction evidence="13">
        <text>cytidine(32) in tRNA + S-sulfanyl-L-cysteinyl-[cysteine desulfurase] + AH2 + ATP = 2-thiocytidine(32) in tRNA + L-cysteinyl-[cysteine desulfurase] + A + AMP + diphosphate + H(+)</text>
        <dbReference type="Rhea" id="RHEA:57048"/>
        <dbReference type="Rhea" id="RHEA-COMP:10288"/>
        <dbReference type="Rhea" id="RHEA-COMP:12157"/>
        <dbReference type="Rhea" id="RHEA-COMP:12158"/>
        <dbReference type="Rhea" id="RHEA-COMP:14821"/>
        <dbReference type="ChEBI" id="CHEBI:13193"/>
        <dbReference type="ChEBI" id="CHEBI:15378"/>
        <dbReference type="ChEBI" id="CHEBI:17499"/>
        <dbReference type="ChEBI" id="CHEBI:29950"/>
        <dbReference type="ChEBI" id="CHEBI:30616"/>
        <dbReference type="ChEBI" id="CHEBI:33019"/>
        <dbReference type="ChEBI" id="CHEBI:61963"/>
        <dbReference type="ChEBI" id="CHEBI:82748"/>
        <dbReference type="ChEBI" id="CHEBI:141453"/>
        <dbReference type="ChEBI" id="CHEBI:456215"/>
    </reaction>
</comment>
<evidence type="ECO:0000256" key="8">
    <source>
        <dbReference type="ARBA" id="ARBA00022840"/>
    </source>
</evidence>
<dbReference type="GO" id="GO:0000049">
    <property type="term" value="F:tRNA binding"/>
    <property type="evidence" value="ECO:0007669"/>
    <property type="project" value="UniProtKB-KW"/>
</dbReference>
<evidence type="ECO:0000256" key="12">
    <source>
        <dbReference type="ARBA" id="ARBA00023014"/>
    </source>
</evidence>
<comment type="miscellaneous">
    <text evidence="13">The thiolation reaction likely consists of two steps: a first activation step by ATP to form an adenylated intermediate of the target base of tRNA, and a second nucleophilic substitution step of the sulfur (S) atom supplied by the hydrosulfide attached to the Fe-S cluster.</text>
</comment>
<comment type="pathway">
    <text evidence="13">tRNA modification.</text>
</comment>
<comment type="similarity">
    <text evidence="13">Belongs to the TtcA family.</text>
</comment>
<dbReference type="InterPro" id="IPR012089">
    <property type="entry name" value="tRNA_Cyd_32_2_STrfase"/>
</dbReference>
<keyword evidence="1 13" id="KW-0004">4Fe-4S</keyword>
<keyword evidence="6 13" id="KW-0479">Metal-binding</keyword>
<evidence type="ECO:0000256" key="13">
    <source>
        <dbReference type="HAMAP-Rule" id="MF_01850"/>
    </source>
</evidence>
<feature type="short sequence motif" description="PP-loop motif" evidence="13">
    <location>
        <begin position="44"/>
        <end position="49"/>
    </location>
</feature>
<sequence length="319" mass="35222">MSDPNQKSRTQFNKLQKKLRHTVGDAIADYNMIENGDKVMVCLSGGKDSYTLLDILMHLQKTAPVEFELIAVNLDQKQPGFPEHVLPEYLASLGVPYHIIERDTYSVVKRVIPEGNTTCGLCSRLRRGTLYGYAEANNVTKIALGHHRDDILETFFLNIFYGGKLKAMPPKLLSDDKKNIIIRPLAYTREKDIERLAAFKNYPIIPCNLCGSQENLQRQAMKVMLNAWDKQFPGRLETIFASLQNVAPSQLADTQLFDFAGLTRSQQAVEEQAMTFIARDGVYAVNLPGAGSAIARDGVSAASQSGTGAANAGLDVLAQ</sequence>
<keyword evidence="7 13" id="KW-0547">Nucleotide-binding</keyword>
<feature type="binding site" evidence="13">
    <location>
        <position position="210"/>
    </location>
    <ligand>
        <name>[4Fe-4S] cluster</name>
        <dbReference type="ChEBI" id="CHEBI:49883"/>
    </ligand>
</feature>
<dbReference type="GO" id="GO:0034227">
    <property type="term" value="P:tRNA thio-modification"/>
    <property type="evidence" value="ECO:0007669"/>
    <property type="project" value="UniProtKB-UniRule"/>
</dbReference>
<evidence type="ECO:0000256" key="6">
    <source>
        <dbReference type="ARBA" id="ARBA00022723"/>
    </source>
</evidence>
<comment type="cofactor">
    <cofactor evidence="13">
        <name>[4Fe-4S] cluster</name>
        <dbReference type="ChEBI" id="CHEBI:49883"/>
    </cofactor>
    <text evidence="13">Binds 1 [4Fe-4S] cluster per subunit. The cluster is chelated by three Cys residues, the fourth Fe has a free coordination site that may bind a sulfur atom transferred from the persulfide of IscS.</text>
</comment>
<keyword evidence="2 13" id="KW-0963">Cytoplasm</keyword>
<keyword evidence="12 13" id="KW-0411">Iron-sulfur</keyword>
<dbReference type="NCBIfam" id="NF007972">
    <property type="entry name" value="PRK10696.1"/>
    <property type="match status" value="1"/>
</dbReference>
<dbReference type="GO" id="GO:0005737">
    <property type="term" value="C:cytoplasm"/>
    <property type="evidence" value="ECO:0007669"/>
    <property type="project" value="UniProtKB-SubCell"/>
</dbReference>
<dbReference type="InterPro" id="IPR011063">
    <property type="entry name" value="TilS/TtcA_N"/>
</dbReference>
<evidence type="ECO:0000256" key="11">
    <source>
        <dbReference type="ARBA" id="ARBA00023004"/>
    </source>
</evidence>
<proteinExistence type="inferred from homology"/>
<dbReference type="AlphaFoldDB" id="A0A2S6H7K9"/>
<evidence type="ECO:0000256" key="7">
    <source>
        <dbReference type="ARBA" id="ARBA00022741"/>
    </source>
</evidence>